<dbReference type="EMBL" id="WKFB01000183">
    <property type="protein sequence ID" value="KAF6732764.1"/>
    <property type="molecule type" value="Genomic_DNA"/>
</dbReference>
<organism evidence="5 6">
    <name type="scientific">Oryzias melastigma</name>
    <name type="common">Marine medaka</name>
    <dbReference type="NCBI Taxonomy" id="30732"/>
    <lineage>
        <taxon>Eukaryota</taxon>
        <taxon>Metazoa</taxon>
        <taxon>Chordata</taxon>
        <taxon>Craniata</taxon>
        <taxon>Vertebrata</taxon>
        <taxon>Euteleostomi</taxon>
        <taxon>Actinopterygii</taxon>
        <taxon>Neopterygii</taxon>
        <taxon>Teleostei</taxon>
        <taxon>Neoteleostei</taxon>
        <taxon>Acanthomorphata</taxon>
        <taxon>Ovalentaria</taxon>
        <taxon>Atherinomorphae</taxon>
        <taxon>Beloniformes</taxon>
        <taxon>Adrianichthyidae</taxon>
        <taxon>Oryziinae</taxon>
        <taxon>Oryzias</taxon>
    </lineage>
</organism>
<dbReference type="OMA" id="GAYIDDC"/>
<dbReference type="PANTHER" id="PTHR43157:SF72">
    <property type="entry name" value="RETINOL DEHYDROGENASE 14"/>
    <property type="match status" value="1"/>
</dbReference>
<name>A0A3B3CKQ0_ORYME</name>
<comment type="similarity">
    <text evidence="1 3">Belongs to the short-chain dehydrogenases/reductases (SDR) family.</text>
</comment>
<dbReference type="PaxDb" id="30732-ENSOMEP00000017664"/>
<reference evidence="4" key="2">
    <citation type="journal article" name="BMC Genomics">
        <title>Long-read sequencing and de novo genome assembly of marine medaka (Oryzias melastigma).</title>
        <authorList>
            <person name="Liang P."/>
            <person name="Saqib H.S.A."/>
            <person name="Ni X."/>
            <person name="Shen Y."/>
        </authorList>
    </citation>
    <scope>NUCLEOTIDE SEQUENCE</scope>
    <source>
        <strain evidence="4">Bigg-433</strain>
    </source>
</reference>
<proteinExistence type="inferred from homology"/>
<dbReference type="InterPro" id="IPR002347">
    <property type="entry name" value="SDR_fam"/>
</dbReference>
<dbReference type="Ensembl" id="ENSOMET00000026460.1">
    <property type="protein sequence ID" value="ENSOMEP00000017664.1"/>
    <property type="gene ID" value="ENSOMEG00000019363.1"/>
</dbReference>
<dbReference type="PRINTS" id="PR00080">
    <property type="entry name" value="SDRFAMILY"/>
</dbReference>
<dbReference type="PANTHER" id="PTHR43157">
    <property type="entry name" value="PHOSPHATIDYLINOSITOL-GLYCAN BIOSYNTHESIS CLASS F PROTEIN-RELATED"/>
    <property type="match status" value="1"/>
</dbReference>
<evidence type="ECO:0000313" key="5">
    <source>
        <dbReference type="Ensembl" id="ENSOMEP00000017664.1"/>
    </source>
</evidence>
<dbReference type="Proteomes" id="UP000261560">
    <property type="component" value="Unplaced"/>
</dbReference>
<dbReference type="Proteomes" id="UP000646548">
    <property type="component" value="Unassembled WGS sequence"/>
</dbReference>
<dbReference type="Pfam" id="PF00106">
    <property type="entry name" value="adh_short"/>
    <property type="match status" value="1"/>
</dbReference>
<protein>
    <submittedName>
        <fullName evidence="4 5">Retinol dehydrogenase 14</fullName>
    </submittedName>
</protein>
<evidence type="ECO:0000256" key="2">
    <source>
        <dbReference type="ARBA" id="ARBA00023002"/>
    </source>
</evidence>
<accession>A0A3B3CKQ0</accession>
<sequence length="286" mass="30978">MMSGKTVIVTGANSGIGKATAAGIVQLRGRVIMACRDLARAEEAARDIQLQTGADGSLVAVRYLDLASLTSVRAFCEGIIKDEPRVDVLINNAGVYQCPLTRTEDGFEMQFGVNHLGHFLLTHLLLDLLKRSAPSRIVVVSSKLYKHGDINFEDLNSEQSYDKASAYSRSKLANLLFTCELARRLEGSGVTVNALTPGIVRTNLGRHVELPVVAKPLFNLLSWGLFKSPEEGARTSVFLASSPDVDGVQGKCFANCRPQVLLDKATDQQVASKLWDISEVMVGITT</sequence>
<dbReference type="GeneTree" id="ENSGT00940000160181"/>
<dbReference type="Gene3D" id="3.40.50.720">
    <property type="entry name" value="NAD(P)-binding Rossmann-like Domain"/>
    <property type="match status" value="1"/>
</dbReference>
<dbReference type="STRING" id="30732.ENSOMEP00000017664"/>
<evidence type="ECO:0000256" key="3">
    <source>
        <dbReference type="RuleBase" id="RU000363"/>
    </source>
</evidence>
<reference evidence="5" key="1">
    <citation type="submission" date="2025-05" db="UniProtKB">
        <authorList>
            <consortium name="Ensembl"/>
        </authorList>
    </citation>
    <scope>IDENTIFICATION</scope>
</reference>
<gene>
    <name evidence="4" type="ORF">FQA47_008372</name>
</gene>
<dbReference type="OrthoDB" id="191139at2759"/>
<dbReference type="AlphaFoldDB" id="A0A3B3CKQ0"/>
<dbReference type="PRINTS" id="PR00081">
    <property type="entry name" value="GDHRDH"/>
</dbReference>
<evidence type="ECO:0000256" key="1">
    <source>
        <dbReference type="ARBA" id="ARBA00006484"/>
    </source>
</evidence>
<evidence type="ECO:0000313" key="4">
    <source>
        <dbReference type="EMBL" id="KAF6732764.1"/>
    </source>
</evidence>
<keyword evidence="6" id="KW-1185">Reference proteome</keyword>
<evidence type="ECO:0000313" key="6">
    <source>
        <dbReference type="Proteomes" id="UP000261560"/>
    </source>
</evidence>
<keyword evidence="2" id="KW-0560">Oxidoreductase</keyword>
<dbReference type="SUPFAM" id="SSF51735">
    <property type="entry name" value="NAD(P)-binding Rossmann-fold domains"/>
    <property type="match status" value="1"/>
</dbReference>
<dbReference type="InterPro" id="IPR036291">
    <property type="entry name" value="NAD(P)-bd_dom_sf"/>
</dbReference>
<dbReference type="GO" id="GO:0016491">
    <property type="term" value="F:oxidoreductase activity"/>
    <property type="evidence" value="ECO:0007669"/>
    <property type="project" value="UniProtKB-KW"/>
</dbReference>